<dbReference type="Pfam" id="PF18962">
    <property type="entry name" value="Por_Secre_tail"/>
    <property type="match status" value="1"/>
</dbReference>
<keyword evidence="5" id="KW-1185">Reference proteome</keyword>
<dbReference type="GO" id="GO:0004553">
    <property type="term" value="F:hydrolase activity, hydrolyzing O-glycosyl compounds"/>
    <property type="evidence" value="ECO:0007669"/>
    <property type="project" value="UniProtKB-ARBA"/>
</dbReference>
<dbReference type="Pfam" id="PF00149">
    <property type="entry name" value="Metallophos"/>
    <property type="match status" value="1"/>
</dbReference>
<evidence type="ECO:0000256" key="1">
    <source>
        <dbReference type="SAM" id="SignalP"/>
    </source>
</evidence>
<dbReference type="InterPro" id="IPR004843">
    <property type="entry name" value="Calcineurin-like_PHP"/>
</dbReference>
<comment type="caution">
    <text evidence="4">The sequence shown here is derived from an EMBL/GenBank/DDBJ whole genome shotgun (WGS) entry which is preliminary data.</text>
</comment>
<dbReference type="RefSeq" id="WP_115868851.1">
    <property type="nucleotide sequence ID" value="NZ_QREG01000014.1"/>
</dbReference>
<accession>A0A3D9L0L6</accession>
<dbReference type="Proteomes" id="UP000256779">
    <property type="component" value="Unassembled WGS sequence"/>
</dbReference>
<feature type="chain" id="PRO_5017592218" evidence="1">
    <location>
        <begin position="24"/>
        <end position="695"/>
    </location>
</feature>
<evidence type="ECO:0000259" key="2">
    <source>
        <dbReference type="Pfam" id="PF00149"/>
    </source>
</evidence>
<name>A0A3D9L0L6_MARFU</name>
<feature type="domain" description="Secretion system C-terminal sorting" evidence="3">
    <location>
        <begin position="618"/>
        <end position="689"/>
    </location>
</feature>
<dbReference type="OrthoDB" id="9809781at2"/>
<proteinExistence type="predicted"/>
<feature type="signal peptide" evidence="1">
    <location>
        <begin position="1"/>
        <end position="23"/>
    </location>
</feature>
<organism evidence="4 5">
    <name type="scientific">Marinoscillum furvescens DSM 4134</name>
    <dbReference type="NCBI Taxonomy" id="1122208"/>
    <lineage>
        <taxon>Bacteria</taxon>
        <taxon>Pseudomonadati</taxon>
        <taxon>Bacteroidota</taxon>
        <taxon>Cytophagia</taxon>
        <taxon>Cytophagales</taxon>
        <taxon>Reichenbachiellaceae</taxon>
        <taxon>Marinoscillum</taxon>
    </lineage>
</organism>
<dbReference type="GO" id="GO:0005975">
    <property type="term" value="P:carbohydrate metabolic process"/>
    <property type="evidence" value="ECO:0007669"/>
    <property type="project" value="UniProtKB-ARBA"/>
</dbReference>
<dbReference type="SUPFAM" id="SSF56300">
    <property type="entry name" value="Metallo-dependent phosphatases"/>
    <property type="match status" value="1"/>
</dbReference>
<feature type="domain" description="Calcineurin-like phosphoesterase" evidence="2">
    <location>
        <begin position="32"/>
        <end position="276"/>
    </location>
</feature>
<dbReference type="AlphaFoldDB" id="A0A3D9L0L6"/>
<dbReference type="SUPFAM" id="SSF49899">
    <property type="entry name" value="Concanavalin A-like lectins/glucanases"/>
    <property type="match status" value="1"/>
</dbReference>
<dbReference type="NCBIfam" id="TIGR04183">
    <property type="entry name" value="Por_Secre_tail"/>
    <property type="match status" value="1"/>
</dbReference>
<reference evidence="4 5" key="1">
    <citation type="submission" date="2018-07" db="EMBL/GenBank/DDBJ databases">
        <title>Genomic Encyclopedia of Type Strains, Phase IV (KMG-IV): sequencing the most valuable type-strain genomes for metagenomic binning, comparative biology and taxonomic classification.</title>
        <authorList>
            <person name="Goeker M."/>
        </authorList>
    </citation>
    <scope>NUCLEOTIDE SEQUENCE [LARGE SCALE GENOMIC DNA]</scope>
    <source>
        <strain evidence="4 5">DSM 4134</strain>
    </source>
</reference>
<dbReference type="InterPro" id="IPR029052">
    <property type="entry name" value="Metallo-depent_PP-like"/>
</dbReference>
<keyword evidence="1" id="KW-0732">Signal</keyword>
<gene>
    <name evidence="4" type="ORF">C7460_11421</name>
</gene>
<dbReference type="Gene3D" id="3.60.21.10">
    <property type="match status" value="1"/>
</dbReference>
<evidence type="ECO:0000313" key="5">
    <source>
        <dbReference type="Proteomes" id="UP000256779"/>
    </source>
</evidence>
<evidence type="ECO:0000259" key="3">
    <source>
        <dbReference type="Pfam" id="PF18962"/>
    </source>
</evidence>
<evidence type="ECO:0000313" key="4">
    <source>
        <dbReference type="EMBL" id="RED96563.1"/>
    </source>
</evidence>
<dbReference type="InterPro" id="IPR013320">
    <property type="entry name" value="ConA-like_dom_sf"/>
</dbReference>
<dbReference type="EMBL" id="QREG01000014">
    <property type="protein sequence ID" value="RED96563.1"/>
    <property type="molecule type" value="Genomic_DNA"/>
</dbReference>
<protein>
    <submittedName>
        <fullName evidence="4">Putative secreted protein (Por secretion system target)</fullName>
    </submittedName>
</protein>
<dbReference type="InterPro" id="IPR026444">
    <property type="entry name" value="Secre_tail"/>
</dbReference>
<sequence length="695" mass="77614">MRQFSKSLILLVVWLAGVSSLSAQTYTTLSTLAHISDYGCEGDSALAVSSLVKGWNPSVILTSGDNHYGGARDFPACPTNTMDDDVGRYYADYIYPYNTYTDYQGTTLETQNVNSNYRNSSAPPYNRFYPVPGNHDYDGEIIIWESYFKHKEVNQHPAISMKNSSNSSRYYDFTYNIGQSDSIHFFALNTVEPKYVDGCPGAYPHCDSVNYDLLAQQHQWLLQEASNSTALFKIVYLHTSPHSSDPGARGTALTLSKWNWAEMGIDAVIAGDDHYYERNWKDGVLYLVNGLGGFPDAKLLKPSLLVSGNAVHYDEAKGAIKLDVIQYNESDKKDLKFSFYNTKNGGTVVDSIFLRPQVSAELEILSSGNSVATFAGLLSNDFSDEAIGYVNRDYGRSGNPNASLTFTGQGHITFPNAQSVINEIFDPSGAGYTVSFWYHTSSAAASEHDVPIIKWYQSGAQTDLASINQRGSKMVLGRYIDYSHPARGWQMSLWNPEVFQNGWQKVVYSVKEDIIRIKVYPEGEGSAQWGDLGYGGNTELLYMGGQDLSMCNEFGFGYAHRMDLLWKVEGFKVYDRALNYRQMDQLRLEEIAEENAQARIADKEEEIGSMGQTTPSELYPNPGYDFVTVQLLAAQSGEVRMEVVNLSGATLYTETYLLEKGANVITCDMQSLARGFYMVRFSGPDTQETFKFLKQ</sequence>